<gene>
    <name evidence="1" type="ORF">MNOR_LOCUS34648</name>
</gene>
<evidence type="ECO:0000313" key="2">
    <source>
        <dbReference type="Proteomes" id="UP001497623"/>
    </source>
</evidence>
<accession>A0AAV2SCN3</accession>
<protein>
    <submittedName>
        <fullName evidence="1">Uncharacterized protein</fullName>
    </submittedName>
</protein>
<keyword evidence="2" id="KW-1185">Reference proteome</keyword>
<dbReference type="AlphaFoldDB" id="A0AAV2SCN3"/>
<name>A0AAV2SCN3_MEGNR</name>
<organism evidence="1 2">
    <name type="scientific">Meganyctiphanes norvegica</name>
    <name type="common">Northern krill</name>
    <name type="synonym">Thysanopoda norvegica</name>
    <dbReference type="NCBI Taxonomy" id="48144"/>
    <lineage>
        <taxon>Eukaryota</taxon>
        <taxon>Metazoa</taxon>
        <taxon>Ecdysozoa</taxon>
        <taxon>Arthropoda</taxon>
        <taxon>Crustacea</taxon>
        <taxon>Multicrustacea</taxon>
        <taxon>Malacostraca</taxon>
        <taxon>Eumalacostraca</taxon>
        <taxon>Eucarida</taxon>
        <taxon>Euphausiacea</taxon>
        <taxon>Euphausiidae</taxon>
        <taxon>Meganyctiphanes</taxon>
    </lineage>
</organism>
<dbReference type="EMBL" id="CAXKWB010054153">
    <property type="protein sequence ID" value="CAL4175430.1"/>
    <property type="molecule type" value="Genomic_DNA"/>
</dbReference>
<evidence type="ECO:0000313" key="1">
    <source>
        <dbReference type="EMBL" id="CAL4175430.1"/>
    </source>
</evidence>
<reference evidence="1 2" key="1">
    <citation type="submission" date="2024-05" db="EMBL/GenBank/DDBJ databases">
        <authorList>
            <person name="Wallberg A."/>
        </authorList>
    </citation>
    <scope>NUCLEOTIDE SEQUENCE [LARGE SCALE GENOMIC DNA]</scope>
</reference>
<feature type="non-terminal residue" evidence="1">
    <location>
        <position position="114"/>
    </location>
</feature>
<sequence length="114" mass="12730">DLNWVILATDDSGKGMTKQDTKTIHIPTSRARKFRCYGIRVKDIAPRGDGIKHIACVAHIKFYIEAGVNFASAKGTPGASSHTWNNHPRNAFVHDQSDQKWCSKSIEDPSPILW</sequence>
<dbReference type="Proteomes" id="UP001497623">
    <property type="component" value="Unassembled WGS sequence"/>
</dbReference>
<proteinExistence type="predicted"/>
<comment type="caution">
    <text evidence="1">The sequence shown here is derived from an EMBL/GenBank/DDBJ whole genome shotgun (WGS) entry which is preliminary data.</text>
</comment>
<feature type="non-terminal residue" evidence="1">
    <location>
        <position position="1"/>
    </location>
</feature>